<reference evidence="1" key="2">
    <citation type="journal article" date="2021" name="PeerJ">
        <title>Extensive microbial diversity within the chicken gut microbiome revealed by metagenomics and culture.</title>
        <authorList>
            <person name="Gilroy R."/>
            <person name="Ravi A."/>
            <person name="Getino M."/>
            <person name="Pursley I."/>
            <person name="Horton D.L."/>
            <person name="Alikhan N.F."/>
            <person name="Baker D."/>
            <person name="Gharbi K."/>
            <person name="Hall N."/>
            <person name="Watson M."/>
            <person name="Adriaenssens E.M."/>
            <person name="Foster-Nyarko E."/>
            <person name="Jarju S."/>
            <person name="Secka A."/>
            <person name="Antonio M."/>
            <person name="Oren A."/>
            <person name="Chaudhuri R.R."/>
            <person name="La Ragione R."/>
            <person name="Hildebrand F."/>
            <person name="Pallen M.J."/>
        </authorList>
    </citation>
    <scope>NUCLEOTIDE SEQUENCE</scope>
    <source>
        <strain evidence="1">CHK154-7741</strain>
    </source>
</reference>
<name>A0A9D1MZ95_9CLOT</name>
<dbReference type="AlphaFoldDB" id="A0A9D1MZ95"/>
<organism evidence="1 2">
    <name type="scientific">Candidatus Limenecus avicola</name>
    <dbReference type="NCBI Taxonomy" id="2840847"/>
    <lineage>
        <taxon>Bacteria</taxon>
        <taxon>Bacillati</taxon>
        <taxon>Bacillota</taxon>
        <taxon>Clostridia</taxon>
        <taxon>Eubacteriales</taxon>
        <taxon>Clostridiaceae</taxon>
        <taxon>Clostridiaceae incertae sedis</taxon>
        <taxon>Candidatus Limenecus</taxon>
    </lineage>
</organism>
<reference evidence="1" key="1">
    <citation type="submission" date="2020-10" db="EMBL/GenBank/DDBJ databases">
        <authorList>
            <person name="Gilroy R."/>
        </authorList>
    </citation>
    <scope>NUCLEOTIDE SEQUENCE</scope>
    <source>
        <strain evidence="1">CHK154-7741</strain>
    </source>
</reference>
<protein>
    <submittedName>
        <fullName evidence="1">Uncharacterized protein</fullName>
    </submittedName>
</protein>
<evidence type="ECO:0000313" key="1">
    <source>
        <dbReference type="EMBL" id="HIU92263.1"/>
    </source>
</evidence>
<accession>A0A9D1MZ95</accession>
<proteinExistence type="predicted"/>
<dbReference type="Proteomes" id="UP000886748">
    <property type="component" value="Unassembled WGS sequence"/>
</dbReference>
<comment type="caution">
    <text evidence="1">The sequence shown here is derived from an EMBL/GenBank/DDBJ whole genome shotgun (WGS) entry which is preliminary data.</text>
</comment>
<evidence type="ECO:0000313" key="2">
    <source>
        <dbReference type="Proteomes" id="UP000886748"/>
    </source>
</evidence>
<sequence>MKAKYQIFKIRGKKFVVKLDYNELINDYEYHMYIRHLIMPQQAIAAYFTKTYETYNEKYDRYEAYSEKYNISVYYTYLKEEDILLITAFSQGGLHE</sequence>
<dbReference type="EMBL" id="DVOD01000029">
    <property type="protein sequence ID" value="HIU92263.1"/>
    <property type="molecule type" value="Genomic_DNA"/>
</dbReference>
<gene>
    <name evidence="1" type="ORF">IAD26_03910</name>
</gene>